<proteinExistence type="predicted"/>
<evidence type="ECO:0000313" key="2">
    <source>
        <dbReference type="EMBL" id="CAF4326413.1"/>
    </source>
</evidence>
<comment type="caution">
    <text evidence="2">The sequence shown here is derived from an EMBL/GenBank/DDBJ whole genome shotgun (WGS) entry which is preliminary data.</text>
</comment>
<feature type="non-terminal residue" evidence="2">
    <location>
        <position position="272"/>
    </location>
</feature>
<dbReference type="AlphaFoldDB" id="A0A820JKW7"/>
<dbReference type="Gene3D" id="2.40.70.10">
    <property type="entry name" value="Acid Proteases"/>
    <property type="match status" value="1"/>
</dbReference>
<protein>
    <submittedName>
        <fullName evidence="2">Uncharacterized protein</fullName>
    </submittedName>
</protein>
<feature type="compositionally biased region" description="Low complexity" evidence="1">
    <location>
        <begin position="110"/>
        <end position="129"/>
    </location>
</feature>
<reference evidence="2" key="1">
    <citation type="submission" date="2021-02" db="EMBL/GenBank/DDBJ databases">
        <authorList>
            <person name="Nowell W R."/>
        </authorList>
    </citation>
    <scope>NUCLEOTIDE SEQUENCE</scope>
</reference>
<dbReference type="EMBL" id="CAJOBB010016271">
    <property type="protein sequence ID" value="CAF4326413.1"/>
    <property type="molecule type" value="Genomic_DNA"/>
</dbReference>
<feature type="non-terminal residue" evidence="2">
    <location>
        <position position="1"/>
    </location>
</feature>
<evidence type="ECO:0000313" key="3">
    <source>
        <dbReference type="Proteomes" id="UP000663868"/>
    </source>
</evidence>
<accession>A0A820JKW7</accession>
<feature type="compositionally biased region" description="Polar residues" evidence="1">
    <location>
        <begin position="94"/>
        <end position="109"/>
    </location>
</feature>
<dbReference type="Proteomes" id="UP000663868">
    <property type="component" value="Unassembled WGS sequence"/>
</dbReference>
<dbReference type="InterPro" id="IPR021109">
    <property type="entry name" value="Peptidase_aspartic_dom_sf"/>
</dbReference>
<gene>
    <name evidence="2" type="ORF">KXQ929_LOCUS46921</name>
</gene>
<name>A0A820JKW7_9BILA</name>
<sequence>VDPDMSFPVIIHCLTKGLKPSLIAHIIRRNPTTPNAFRVFAQDEEKILLTLNGFSNTTPTEHYHYPIDNIDMDHEVNIIKRPVNVNNQSLNWQHDQSAPQPLMNVPTTASSSSFSRSADPYRSSSSTSRQCYACHDGGTSTIKKKPSHSSSSSIYVSVNQVPTIILVDTSAAISLIHHQTLSPMQHNPIIPCSLKEVHTANCGFISLIGIVKLNVQIQHIHTQGDAYVTHDLICPMILGRDWIQNNYVNINFYTNRIYLFNALASTALLLKL</sequence>
<dbReference type="SUPFAM" id="SSF50630">
    <property type="entry name" value="Acid proteases"/>
    <property type="match status" value="1"/>
</dbReference>
<dbReference type="CDD" id="cd00303">
    <property type="entry name" value="retropepsin_like"/>
    <property type="match status" value="1"/>
</dbReference>
<organism evidence="2 3">
    <name type="scientific">Adineta steineri</name>
    <dbReference type="NCBI Taxonomy" id="433720"/>
    <lineage>
        <taxon>Eukaryota</taxon>
        <taxon>Metazoa</taxon>
        <taxon>Spiralia</taxon>
        <taxon>Gnathifera</taxon>
        <taxon>Rotifera</taxon>
        <taxon>Eurotatoria</taxon>
        <taxon>Bdelloidea</taxon>
        <taxon>Adinetida</taxon>
        <taxon>Adinetidae</taxon>
        <taxon>Adineta</taxon>
    </lineage>
</organism>
<feature type="region of interest" description="Disordered" evidence="1">
    <location>
        <begin position="94"/>
        <end position="130"/>
    </location>
</feature>
<evidence type="ECO:0000256" key="1">
    <source>
        <dbReference type="SAM" id="MobiDB-lite"/>
    </source>
</evidence>